<gene>
    <name evidence="3" type="ORF">DFJ67_1149</name>
</gene>
<reference evidence="3 4" key="1">
    <citation type="submission" date="2018-08" db="EMBL/GenBank/DDBJ databases">
        <title>Sequencing the genomes of 1000 actinobacteria strains.</title>
        <authorList>
            <person name="Klenk H.-P."/>
        </authorList>
    </citation>
    <scope>NUCLEOTIDE SEQUENCE [LARGE SCALE GENOMIC DNA]</scope>
    <source>
        <strain evidence="3 4">DSM 44099</strain>
    </source>
</reference>
<name>A0A3D9ZD63_9ACTN</name>
<evidence type="ECO:0000313" key="3">
    <source>
        <dbReference type="EMBL" id="REF95197.1"/>
    </source>
</evidence>
<dbReference type="Pfam" id="PF07676">
    <property type="entry name" value="PD40"/>
    <property type="match status" value="3"/>
</dbReference>
<dbReference type="InterPro" id="IPR011044">
    <property type="entry name" value="Quino_amine_DH_bsu"/>
</dbReference>
<dbReference type="SUPFAM" id="SSF69304">
    <property type="entry name" value="Tricorn protease N-terminal domain"/>
    <property type="match status" value="1"/>
</dbReference>
<dbReference type="Proteomes" id="UP000256913">
    <property type="component" value="Unassembled WGS sequence"/>
</dbReference>
<organism evidence="3 4">
    <name type="scientific">Asanoa ferruginea</name>
    <dbReference type="NCBI Taxonomy" id="53367"/>
    <lineage>
        <taxon>Bacteria</taxon>
        <taxon>Bacillati</taxon>
        <taxon>Actinomycetota</taxon>
        <taxon>Actinomycetes</taxon>
        <taxon>Micromonosporales</taxon>
        <taxon>Micromonosporaceae</taxon>
        <taxon>Asanoa</taxon>
    </lineage>
</organism>
<dbReference type="SUPFAM" id="SSF50969">
    <property type="entry name" value="YVTN repeat-like/Quinoprotein amine dehydrogenase"/>
    <property type="match status" value="1"/>
</dbReference>
<evidence type="ECO:0000256" key="2">
    <source>
        <dbReference type="SAM" id="SignalP"/>
    </source>
</evidence>
<keyword evidence="2" id="KW-0732">Signal</keyword>
<proteinExistence type="inferred from homology"/>
<feature type="signal peptide" evidence="2">
    <location>
        <begin position="1"/>
        <end position="34"/>
    </location>
</feature>
<feature type="chain" id="PRO_5017540283" evidence="2">
    <location>
        <begin position="35"/>
        <end position="346"/>
    </location>
</feature>
<evidence type="ECO:0000256" key="1">
    <source>
        <dbReference type="ARBA" id="ARBA00009820"/>
    </source>
</evidence>
<protein>
    <submittedName>
        <fullName evidence="3">WD40 repeat protein</fullName>
    </submittedName>
</protein>
<dbReference type="OrthoDB" id="9808778at2"/>
<dbReference type="RefSeq" id="WP_116066923.1">
    <property type="nucleotide sequence ID" value="NZ_BONB01000084.1"/>
</dbReference>
<dbReference type="AlphaFoldDB" id="A0A3D9ZD63"/>
<comment type="similarity">
    <text evidence="1">Belongs to the TolB family.</text>
</comment>
<keyword evidence="4" id="KW-1185">Reference proteome</keyword>
<evidence type="ECO:0000313" key="4">
    <source>
        <dbReference type="Proteomes" id="UP000256913"/>
    </source>
</evidence>
<dbReference type="InterPro" id="IPR011659">
    <property type="entry name" value="WD40"/>
</dbReference>
<sequence>MTMTDQLWRPSRAVAAIAALGLAFVAGVATPATATTPGVNGRIAFKGYLDADRSTGAIFTIRPDGTSVRQVTWPAPGTVDDQPDWAPDGSLIAFRRCVPDTVCAIYTVRPDGTRLHRLSPPCHATPPDLETMCADESEVAFMPDGRRVVFTRASGTIREFPNGEGWIEHSDLVIRDLTGRNTRVVLRSRPFATESTEAVVSPDGRQIAFQRMNSPLTEPPGGIAVFVIGSDGTHPRRVTPWSLRAGDHPDWSPDGRRILFRSNVDGGFLNSQLYLVHPDGRRLRQLTTVSPDTMLLSSSFSPDGTKIVYAQTGVAQEPDIFTADLDGTHVQQITRTSRWESAPDWG</sequence>
<dbReference type="PANTHER" id="PTHR36842:SF1">
    <property type="entry name" value="PROTEIN TOLB"/>
    <property type="match status" value="1"/>
</dbReference>
<dbReference type="PANTHER" id="PTHR36842">
    <property type="entry name" value="PROTEIN TOLB HOMOLOG"/>
    <property type="match status" value="1"/>
</dbReference>
<comment type="caution">
    <text evidence="3">The sequence shown here is derived from an EMBL/GenBank/DDBJ whole genome shotgun (WGS) entry which is preliminary data.</text>
</comment>
<accession>A0A3D9ZD63</accession>
<dbReference type="EMBL" id="QUMQ01000001">
    <property type="protein sequence ID" value="REF95197.1"/>
    <property type="molecule type" value="Genomic_DNA"/>
</dbReference>
<dbReference type="Gene3D" id="2.120.10.30">
    <property type="entry name" value="TolB, C-terminal domain"/>
    <property type="match status" value="2"/>
</dbReference>
<dbReference type="InterPro" id="IPR011042">
    <property type="entry name" value="6-blade_b-propeller_TolB-like"/>
</dbReference>